<keyword evidence="3" id="KW-0238">DNA-binding</keyword>
<keyword evidence="4" id="KW-0804">Transcription</keyword>
<dbReference type="EMBL" id="JBEZFP010000007">
    <property type="protein sequence ID" value="MEU8132684.1"/>
    <property type="molecule type" value="Genomic_DNA"/>
</dbReference>
<dbReference type="InterPro" id="IPR013324">
    <property type="entry name" value="RNA_pol_sigma_r3/r4-like"/>
</dbReference>
<dbReference type="NCBIfam" id="TIGR02937">
    <property type="entry name" value="sigma70-ECF"/>
    <property type="match status" value="1"/>
</dbReference>
<feature type="domain" description="RNA polymerase sigma-70" evidence="6">
    <location>
        <begin position="113"/>
        <end position="126"/>
    </location>
</feature>
<dbReference type="RefSeq" id="WP_358348910.1">
    <property type="nucleotide sequence ID" value="NZ_JBEZFP010000007.1"/>
</dbReference>
<dbReference type="Gene3D" id="1.20.120.1810">
    <property type="match status" value="1"/>
</dbReference>
<evidence type="ECO:0000313" key="8">
    <source>
        <dbReference type="Proteomes" id="UP001551482"/>
    </source>
</evidence>
<organism evidence="7 8">
    <name type="scientific">Streptodolium elevatio</name>
    <dbReference type="NCBI Taxonomy" id="3157996"/>
    <lineage>
        <taxon>Bacteria</taxon>
        <taxon>Bacillati</taxon>
        <taxon>Actinomycetota</taxon>
        <taxon>Actinomycetes</taxon>
        <taxon>Kitasatosporales</taxon>
        <taxon>Streptomycetaceae</taxon>
        <taxon>Streptodolium</taxon>
    </lineage>
</organism>
<dbReference type="NCBIfam" id="TIGR02980">
    <property type="entry name" value="SigBFG"/>
    <property type="match status" value="1"/>
</dbReference>
<sequence length="325" mass="36484">MSAPTSAVAQSTTQHTSRIPAGTAARTTTRATSRTSTPDVRKLCPELPSREELRSLDKTQVRQLTEQLLRRLRSLDHGSEEYSRVRGTVVELNTALVHYVARGFARRRAAYDDIFQTGTVGLLKAIDGYDVDRGSEFASFALPTISGEIKRFFRDTSWGVHVTRTLQERFLAVTRTVDQLEQDLGREPTAPEIAACLDMTVPEVNEAREASRAYLVDSIDAAPSGNDGSGRDRTPLADMLGYDESEFSLVDFRESVKPLLSALPQREKRILEMRFWQDLTQREIGEELGVSQMHISRILNTTLTRLRRQLEADVMPRPRALHQAA</sequence>
<keyword evidence="2" id="KW-0731">Sigma factor</keyword>
<dbReference type="InterPro" id="IPR007624">
    <property type="entry name" value="RNA_pol_sigma70_r3"/>
</dbReference>
<dbReference type="PROSITE" id="PS00715">
    <property type="entry name" value="SIGMA70_1"/>
    <property type="match status" value="1"/>
</dbReference>
<dbReference type="SUPFAM" id="SSF88946">
    <property type="entry name" value="Sigma2 domain of RNA polymerase sigma factors"/>
    <property type="match status" value="1"/>
</dbReference>
<comment type="caution">
    <text evidence="7">The sequence shown here is derived from an EMBL/GenBank/DDBJ whole genome shotgun (WGS) entry which is preliminary data.</text>
</comment>
<dbReference type="Pfam" id="PF04542">
    <property type="entry name" value="Sigma70_r2"/>
    <property type="match status" value="1"/>
</dbReference>
<dbReference type="InterPro" id="IPR007630">
    <property type="entry name" value="RNA_pol_sigma70_r4"/>
</dbReference>
<dbReference type="InterPro" id="IPR007627">
    <property type="entry name" value="RNA_pol_sigma70_r2"/>
</dbReference>
<feature type="compositionally biased region" description="Polar residues" evidence="5">
    <location>
        <begin position="1"/>
        <end position="17"/>
    </location>
</feature>
<name>A0ABV3DBX8_9ACTN</name>
<evidence type="ECO:0000313" key="7">
    <source>
        <dbReference type="EMBL" id="MEU8132684.1"/>
    </source>
</evidence>
<dbReference type="PRINTS" id="PR00046">
    <property type="entry name" value="SIGMA70FCT"/>
</dbReference>
<dbReference type="Proteomes" id="UP001551482">
    <property type="component" value="Unassembled WGS sequence"/>
</dbReference>
<dbReference type="PANTHER" id="PTHR30385:SF4">
    <property type="entry name" value="RNA POLYMERASE SIGMA-E FACTOR"/>
    <property type="match status" value="1"/>
</dbReference>
<dbReference type="SUPFAM" id="SSF88659">
    <property type="entry name" value="Sigma3 and sigma4 domains of RNA polymerase sigma factors"/>
    <property type="match status" value="2"/>
</dbReference>
<evidence type="ECO:0000256" key="4">
    <source>
        <dbReference type="ARBA" id="ARBA00023163"/>
    </source>
</evidence>
<feature type="compositionally biased region" description="Low complexity" evidence="5">
    <location>
        <begin position="23"/>
        <end position="37"/>
    </location>
</feature>
<dbReference type="InterPro" id="IPR014284">
    <property type="entry name" value="RNA_pol_sigma-70_dom"/>
</dbReference>
<dbReference type="CDD" id="cd06171">
    <property type="entry name" value="Sigma70_r4"/>
    <property type="match status" value="1"/>
</dbReference>
<keyword evidence="1" id="KW-0805">Transcription regulation</keyword>
<proteinExistence type="predicted"/>
<evidence type="ECO:0000256" key="1">
    <source>
        <dbReference type="ARBA" id="ARBA00023015"/>
    </source>
</evidence>
<dbReference type="InterPro" id="IPR013325">
    <property type="entry name" value="RNA_pol_sigma_r2"/>
</dbReference>
<dbReference type="InterPro" id="IPR000943">
    <property type="entry name" value="RNA_pol_sigma70"/>
</dbReference>
<dbReference type="InterPro" id="IPR014322">
    <property type="entry name" value="RNA_pol_sigma-B/F/G"/>
</dbReference>
<dbReference type="Pfam" id="PF04539">
    <property type="entry name" value="Sigma70_r3"/>
    <property type="match status" value="1"/>
</dbReference>
<reference evidence="7 8" key="1">
    <citation type="submission" date="2024-06" db="EMBL/GenBank/DDBJ databases">
        <title>The Natural Products Discovery Center: Release of the First 8490 Sequenced Strains for Exploring Actinobacteria Biosynthetic Diversity.</title>
        <authorList>
            <person name="Kalkreuter E."/>
            <person name="Kautsar S.A."/>
            <person name="Yang D."/>
            <person name="Bader C.D."/>
            <person name="Teijaro C.N."/>
            <person name="Fluegel L."/>
            <person name="Davis C.M."/>
            <person name="Simpson J.R."/>
            <person name="Lauterbach L."/>
            <person name="Steele A.D."/>
            <person name="Gui C."/>
            <person name="Meng S."/>
            <person name="Li G."/>
            <person name="Viehrig K."/>
            <person name="Ye F."/>
            <person name="Su P."/>
            <person name="Kiefer A.F."/>
            <person name="Nichols A."/>
            <person name="Cepeda A.J."/>
            <person name="Yan W."/>
            <person name="Fan B."/>
            <person name="Jiang Y."/>
            <person name="Adhikari A."/>
            <person name="Zheng C.-J."/>
            <person name="Schuster L."/>
            <person name="Cowan T.M."/>
            <person name="Smanski M.J."/>
            <person name="Chevrette M.G."/>
            <person name="De Carvalho L.P.S."/>
            <person name="Shen B."/>
        </authorList>
    </citation>
    <scope>NUCLEOTIDE SEQUENCE [LARGE SCALE GENOMIC DNA]</scope>
    <source>
        <strain evidence="7 8">NPDC048946</strain>
    </source>
</reference>
<keyword evidence="8" id="KW-1185">Reference proteome</keyword>
<gene>
    <name evidence="7" type="ORF">AB0C36_04160</name>
</gene>
<evidence type="ECO:0000256" key="5">
    <source>
        <dbReference type="SAM" id="MobiDB-lite"/>
    </source>
</evidence>
<evidence type="ECO:0000259" key="6">
    <source>
        <dbReference type="PROSITE" id="PS00715"/>
    </source>
</evidence>
<feature type="region of interest" description="Disordered" evidence="5">
    <location>
        <begin position="1"/>
        <end position="42"/>
    </location>
</feature>
<dbReference type="Gene3D" id="1.20.140.160">
    <property type="match status" value="1"/>
</dbReference>
<evidence type="ECO:0000256" key="3">
    <source>
        <dbReference type="ARBA" id="ARBA00023125"/>
    </source>
</evidence>
<protein>
    <submittedName>
        <fullName evidence="7">SigB/SigF/SigG family RNA polymerase sigma factor</fullName>
    </submittedName>
</protein>
<accession>A0ABV3DBX8</accession>
<evidence type="ECO:0000256" key="2">
    <source>
        <dbReference type="ARBA" id="ARBA00023082"/>
    </source>
</evidence>
<dbReference type="PANTHER" id="PTHR30385">
    <property type="entry name" value="SIGMA FACTOR F FLAGELLAR"/>
    <property type="match status" value="1"/>
</dbReference>
<dbReference type="Pfam" id="PF04545">
    <property type="entry name" value="Sigma70_r4"/>
    <property type="match status" value="1"/>
</dbReference>